<evidence type="ECO:0000256" key="7">
    <source>
        <dbReference type="ARBA" id="ARBA00023065"/>
    </source>
</evidence>
<feature type="transmembrane region" description="Helical" evidence="10">
    <location>
        <begin position="16"/>
        <end position="33"/>
    </location>
</feature>
<keyword evidence="5 10" id="KW-0812">Transmembrane</keyword>
<dbReference type="AlphaFoldDB" id="A0A1U7H5N9"/>
<comment type="subcellular location">
    <subcellularLocation>
        <location evidence="10">Cell membrane</location>
        <topology evidence="10">Multi-pass membrane protein</topology>
    </subcellularLocation>
</comment>
<keyword evidence="3 10" id="KW-1003">Cell membrane</keyword>
<comment type="similarity">
    <text evidence="10">Belongs to the CbiN family.</text>
</comment>
<dbReference type="UniPathway" id="UPA00148"/>
<keyword evidence="6 10" id="KW-1133">Transmembrane helix</keyword>
<evidence type="ECO:0000313" key="11">
    <source>
        <dbReference type="EMBL" id="OKH16536.1"/>
    </source>
</evidence>
<sequence length="109" mass="12054">MTNPKSKIQKHRWNNWLLLLAVVALSVIPLMLIKDAEFGGADGQAEEAIKEIQPQYQPWFSSLIELPSGEVESLLFAVQAAAGAGVIGYVIGLYKGRSEQQNRRNENSD</sequence>
<comment type="pathway">
    <text evidence="10">Cofactor biosynthesis; adenosylcobalamin biosynthesis.</text>
</comment>
<keyword evidence="12" id="KW-1185">Reference proteome</keyword>
<keyword evidence="4 10" id="KW-0169">Cobalamin biosynthesis</keyword>
<reference evidence="11 12" key="1">
    <citation type="submission" date="2016-11" db="EMBL/GenBank/DDBJ databases">
        <title>Draft Genome Sequences of Nine Cyanobacterial Strains from Diverse Habitats.</title>
        <authorList>
            <person name="Zhu T."/>
            <person name="Hou S."/>
            <person name="Lu X."/>
            <person name="Hess W.R."/>
        </authorList>
    </citation>
    <scope>NUCLEOTIDE SEQUENCE [LARGE SCALE GENOMIC DNA]</scope>
    <source>
        <strain evidence="11 12">NIES-592</strain>
    </source>
</reference>
<dbReference type="PANTHER" id="PTHR38662">
    <property type="entry name" value="COBALT TRANSPORT PROTEIN CBIN"/>
    <property type="match status" value="1"/>
</dbReference>
<accession>A0A1U7H5N9</accession>
<protein>
    <recommendedName>
        <fullName evidence="10">Cobalt transport protein CbiN</fullName>
    </recommendedName>
    <alternativeName>
        <fullName evidence="10">Energy-coupling factor transporter probable substrate-capture protein CbiN</fullName>
        <shortName evidence="10">ECF transporter S component CbiN</shortName>
    </alternativeName>
</protein>
<comment type="subunit">
    <text evidence="10">Forms an energy-coupling factor (ECF) transporter complex composed of an ATP-binding protein (A component, CbiO), a transmembrane protein (T component, CbiQ) and 2 possible substrate-capture proteins (S components, CbiM and CbiN) of unknown stoichimetry.</text>
</comment>
<keyword evidence="7 10" id="KW-0406">Ion transport</keyword>
<dbReference type="PANTHER" id="PTHR38662:SF1">
    <property type="entry name" value="COBALT TRANSPORT PROTEIN CBIN"/>
    <property type="match status" value="1"/>
</dbReference>
<keyword evidence="1 10" id="KW-0171">Cobalt transport</keyword>
<dbReference type="RefSeq" id="WP_073554823.1">
    <property type="nucleotide sequence ID" value="NZ_MRCA01000001.1"/>
</dbReference>
<keyword evidence="9 10" id="KW-0170">Cobalt</keyword>
<evidence type="ECO:0000256" key="1">
    <source>
        <dbReference type="ARBA" id="ARBA00022426"/>
    </source>
</evidence>
<organism evidence="11 12">
    <name type="scientific">Fischerella major NIES-592</name>
    <dbReference type="NCBI Taxonomy" id="210994"/>
    <lineage>
        <taxon>Bacteria</taxon>
        <taxon>Bacillati</taxon>
        <taxon>Cyanobacteriota</taxon>
        <taxon>Cyanophyceae</taxon>
        <taxon>Nostocales</taxon>
        <taxon>Hapalosiphonaceae</taxon>
        <taxon>Fischerella</taxon>
    </lineage>
</organism>
<dbReference type="GO" id="GO:0009236">
    <property type="term" value="P:cobalamin biosynthetic process"/>
    <property type="evidence" value="ECO:0007669"/>
    <property type="project" value="UniProtKB-UniRule"/>
</dbReference>
<evidence type="ECO:0000256" key="6">
    <source>
        <dbReference type="ARBA" id="ARBA00022989"/>
    </source>
</evidence>
<dbReference type="Pfam" id="PF02553">
    <property type="entry name" value="CbiN"/>
    <property type="match status" value="1"/>
</dbReference>
<dbReference type="GO" id="GO:0015087">
    <property type="term" value="F:cobalt ion transmembrane transporter activity"/>
    <property type="evidence" value="ECO:0007669"/>
    <property type="project" value="UniProtKB-UniRule"/>
</dbReference>
<gene>
    <name evidence="10" type="primary">cbiN</name>
    <name evidence="11" type="ORF">NIES592_02565</name>
</gene>
<dbReference type="Proteomes" id="UP000186391">
    <property type="component" value="Unassembled WGS sequence"/>
</dbReference>
<dbReference type="OrthoDB" id="1551318at2"/>
<dbReference type="NCBIfam" id="TIGR01165">
    <property type="entry name" value="cbiN"/>
    <property type="match status" value="1"/>
</dbReference>
<keyword evidence="2 10" id="KW-0813">Transport</keyword>
<comment type="function">
    <text evidence="10">Part of the energy-coupling factor (ECF) transporter complex CbiMNOQ involved in cobalt import.</text>
</comment>
<evidence type="ECO:0000256" key="5">
    <source>
        <dbReference type="ARBA" id="ARBA00022692"/>
    </source>
</evidence>
<evidence type="ECO:0000256" key="3">
    <source>
        <dbReference type="ARBA" id="ARBA00022475"/>
    </source>
</evidence>
<keyword evidence="8 10" id="KW-0472">Membrane</keyword>
<evidence type="ECO:0000256" key="2">
    <source>
        <dbReference type="ARBA" id="ARBA00022448"/>
    </source>
</evidence>
<dbReference type="InterPro" id="IPR003705">
    <property type="entry name" value="CbiN"/>
</dbReference>
<dbReference type="NCBIfam" id="NF002780">
    <property type="entry name" value="PRK02898.1"/>
    <property type="match status" value="1"/>
</dbReference>
<dbReference type="GO" id="GO:0005886">
    <property type="term" value="C:plasma membrane"/>
    <property type="evidence" value="ECO:0007669"/>
    <property type="project" value="UniProtKB-SubCell"/>
</dbReference>
<evidence type="ECO:0000256" key="8">
    <source>
        <dbReference type="ARBA" id="ARBA00023136"/>
    </source>
</evidence>
<dbReference type="EMBL" id="MRCA01000001">
    <property type="protein sequence ID" value="OKH16536.1"/>
    <property type="molecule type" value="Genomic_DNA"/>
</dbReference>
<evidence type="ECO:0000313" key="12">
    <source>
        <dbReference type="Proteomes" id="UP000186391"/>
    </source>
</evidence>
<evidence type="ECO:0000256" key="10">
    <source>
        <dbReference type="HAMAP-Rule" id="MF_00330"/>
    </source>
</evidence>
<evidence type="ECO:0000256" key="4">
    <source>
        <dbReference type="ARBA" id="ARBA00022573"/>
    </source>
</evidence>
<name>A0A1U7H5N9_9CYAN</name>
<comment type="caution">
    <text evidence="11">The sequence shown here is derived from an EMBL/GenBank/DDBJ whole genome shotgun (WGS) entry which is preliminary data.</text>
</comment>
<feature type="transmembrane region" description="Helical" evidence="10">
    <location>
        <begin position="74"/>
        <end position="94"/>
    </location>
</feature>
<evidence type="ECO:0000256" key="9">
    <source>
        <dbReference type="ARBA" id="ARBA00023285"/>
    </source>
</evidence>
<dbReference type="HAMAP" id="MF_00330">
    <property type="entry name" value="CbiN"/>
    <property type="match status" value="1"/>
</dbReference>
<proteinExistence type="inferred from homology"/>